<proteinExistence type="predicted"/>
<organism evidence="1 2">
    <name type="scientific">Candida boidinii</name>
    <name type="common">Yeast</name>
    <dbReference type="NCBI Taxonomy" id="5477"/>
    <lineage>
        <taxon>Eukaryota</taxon>
        <taxon>Fungi</taxon>
        <taxon>Dikarya</taxon>
        <taxon>Ascomycota</taxon>
        <taxon>Saccharomycotina</taxon>
        <taxon>Pichiomycetes</taxon>
        <taxon>Pichiales</taxon>
        <taxon>Pichiaceae</taxon>
        <taxon>Ogataea</taxon>
        <taxon>Ogataea/Candida clade</taxon>
    </lineage>
</organism>
<reference evidence="1" key="1">
    <citation type="submission" date="2023-04" db="EMBL/GenBank/DDBJ databases">
        <title>Candida boidinii NBRC 1967.</title>
        <authorList>
            <person name="Ichikawa N."/>
            <person name="Sato H."/>
            <person name="Tonouchi N."/>
        </authorList>
    </citation>
    <scope>NUCLEOTIDE SEQUENCE</scope>
    <source>
        <strain evidence="1">NBRC 1967</strain>
    </source>
</reference>
<evidence type="ECO:0000313" key="1">
    <source>
        <dbReference type="EMBL" id="GMF02152.1"/>
    </source>
</evidence>
<accession>A0ACB5U564</accession>
<evidence type="ECO:0000313" key="2">
    <source>
        <dbReference type="Proteomes" id="UP001165101"/>
    </source>
</evidence>
<name>A0ACB5U564_CANBO</name>
<comment type="caution">
    <text evidence="1">The sequence shown here is derived from an EMBL/GenBank/DDBJ whole genome shotgun (WGS) entry which is preliminary data.</text>
</comment>
<protein>
    <submittedName>
        <fullName evidence="1">Unnamed protein product</fullName>
    </submittedName>
</protein>
<dbReference type="Proteomes" id="UP001165101">
    <property type="component" value="Unassembled WGS sequence"/>
</dbReference>
<keyword evidence="2" id="KW-1185">Reference proteome</keyword>
<sequence>MNHVSDTDGIPKTVQEIQKIFNNKSLQELDLENYFKTPLVVDWENELIATNEKDVEKILDNYKRTDEGIE</sequence>
<dbReference type="EMBL" id="BSXV01005381">
    <property type="protein sequence ID" value="GMF02152.1"/>
    <property type="molecule type" value="Genomic_DNA"/>
</dbReference>
<gene>
    <name evidence="1" type="ORF">Cboi01_000604300</name>
</gene>